<gene>
    <name evidence="1" type="ORF">ERS008198_04422</name>
</gene>
<organism evidence="1 2">
    <name type="scientific">Salmonella enterica subsp. enterica serovar Bovismorbificans</name>
    <dbReference type="NCBI Taxonomy" id="58097"/>
    <lineage>
        <taxon>Bacteria</taxon>
        <taxon>Pseudomonadati</taxon>
        <taxon>Pseudomonadota</taxon>
        <taxon>Gammaproteobacteria</taxon>
        <taxon>Enterobacterales</taxon>
        <taxon>Enterobacteriaceae</taxon>
        <taxon>Salmonella</taxon>
    </lineage>
</organism>
<reference evidence="1 2" key="1">
    <citation type="submission" date="2015-03" db="EMBL/GenBank/DDBJ databases">
        <authorList>
            <consortium name="Pathogen Informatics"/>
        </authorList>
    </citation>
    <scope>NUCLEOTIDE SEQUENCE [LARGE SCALE GENOMIC DNA]</scope>
    <source>
        <strain evidence="1 2">A1104</strain>
    </source>
</reference>
<dbReference type="AlphaFoldDB" id="A0A655EB59"/>
<accession>A0A655EB59</accession>
<proteinExistence type="predicted"/>
<sequence length="110" mass="13204">MRFFIAPAFPAQWPHQQCYDQQIEENNRLPQHVIHQIQRRQLRHHRPKVQRQQCEANAYNLATPVAGQLRRHTKMAYRHALFFQHLPAQPKDQPEHRELFTKGPEQIADI</sequence>
<evidence type="ECO:0000313" key="2">
    <source>
        <dbReference type="Proteomes" id="UP000041314"/>
    </source>
</evidence>
<name>A0A655EB59_SALET</name>
<protein>
    <submittedName>
        <fullName evidence="1">Uncharacterized protein</fullName>
    </submittedName>
</protein>
<dbReference type="EMBL" id="CQPA01000059">
    <property type="protein sequence ID" value="CNV12673.1"/>
    <property type="molecule type" value="Genomic_DNA"/>
</dbReference>
<dbReference type="Proteomes" id="UP000041314">
    <property type="component" value="Unassembled WGS sequence"/>
</dbReference>
<evidence type="ECO:0000313" key="1">
    <source>
        <dbReference type="EMBL" id="CNV12673.1"/>
    </source>
</evidence>